<evidence type="ECO:0000256" key="6">
    <source>
        <dbReference type="ARBA" id="ARBA00056497"/>
    </source>
</evidence>
<comment type="cofactor">
    <cofactor evidence="7 10">
        <name>Mg(2+)</name>
        <dbReference type="ChEBI" id="CHEBI:18420"/>
    </cofactor>
    <text evidence="7 10">Binds 1 Mg(2+) ion per subunit.</text>
</comment>
<keyword evidence="7" id="KW-0963">Cytoplasm</keyword>
<reference evidence="11" key="2">
    <citation type="journal article" date="2021" name="PeerJ">
        <title>Extensive microbial diversity within the chicken gut microbiome revealed by metagenomics and culture.</title>
        <authorList>
            <person name="Gilroy R."/>
            <person name="Ravi A."/>
            <person name="Getino M."/>
            <person name="Pursley I."/>
            <person name="Horton D.L."/>
            <person name="Alikhan N.F."/>
            <person name="Baker D."/>
            <person name="Gharbi K."/>
            <person name="Hall N."/>
            <person name="Watson M."/>
            <person name="Adriaenssens E.M."/>
            <person name="Foster-Nyarko E."/>
            <person name="Jarju S."/>
            <person name="Secka A."/>
            <person name="Antonio M."/>
            <person name="Oren A."/>
            <person name="Chaudhuri R.R."/>
            <person name="La Ragione R."/>
            <person name="Hildebrand F."/>
            <person name="Pallen M.J."/>
        </authorList>
    </citation>
    <scope>NUCLEOTIDE SEQUENCE</scope>
    <source>
        <strain evidence="11">35461</strain>
    </source>
</reference>
<dbReference type="Proteomes" id="UP000886845">
    <property type="component" value="Unassembled WGS sequence"/>
</dbReference>
<dbReference type="InterPro" id="IPR015813">
    <property type="entry name" value="Pyrv/PenolPyrv_kinase-like_dom"/>
</dbReference>
<reference evidence="11" key="1">
    <citation type="submission" date="2020-10" db="EMBL/GenBank/DDBJ databases">
        <authorList>
            <person name="Gilroy R."/>
        </authorList>
    </citation>
    <scope>NUCLEOTIDE SEQUENCE</scope>
    <source>
        <strain evidence="11">35461</strain>
    </source>
</reference>
<feature type="binding site" evidence="7 9">
    <location>
        <position position="116"/>
    </location>
    <ligand>
        <name>3-methyl-2-oxobutanoate</name>
        <dbReference type="ChEBI" id="CHEBI:11851"/>
    </ligand>
</feature>
<feature type="binding site" evidence="7 10">
    <location>
        <position position="47"/>
    </location>
    <ligand>
        <name>Mg(2+)</name>
        <dbReference type="ChEBI" id="CHEBI:18420"/>
    </ligand>
</feature>
<dbReference type="NCBIfam" id="TIGR00222">
    <property type="entry name" value="panB"/>
    <property type="match status" value="1"/>
</dbReference>
<evidence type="ECO:0000256" key="5">
    <source>
        <dbReference type="ARBA" id="ARBA00022679"/>
    </source>
</evidence>
<feature type="binding site" evidence="7 9">
    <location>
        <begin position="47"/>
        <end position="48"/>
    </location>
    <ligand>
        <name>3-methyl-2-oxobutanoate</name>
        <dbReference type="ChEBI" id="CHEBI:11851"/>
    </ligand>
</feature>
<keyword evidence="4 7" id="KW-0566">Pantothenate biosynthesis</keyword>
<proteinExistence type="inferred from homology"/>
<comment type="subunit">
    <text evidence="3 7">Homodecamer; pentamer of dimers.</text>
</comment>
<dbReference type="GO" id="GO:0005737">
    <property type="term" value="C:cytoplasm"/>
    <property type="evidence" value="ECO:0007669"/>
    <property type="project" value="UniProtKB-SubCell"/>
</dbReference>
<sequence length="268" mass="28110">MRTWTPQKIRALKGVRRFATVTCYDATSAAIVEALGPEAIPLVLIGDSLGMTMQGHDSTLPVTLEEMVYHTRCVGRVLRTAFLLADLPFGAYQADDAEGLRAAFRLVKEGGADGVKVEGGERVVPLVRRLVEAGVPVCGHLGLTPQSCLAMGGFKVQGRDPEAAERLLRDARALESAGCFALVAEGVPAALGARLAADLKIPVIGIGAGNATDGQILVWQDLLGLTVGRVPKFVRRFGALGEAARAALTDYAAAVASGDFPGPDESYT</sequence>
<dbReference type="AlphaFoldDB" id="A0A9D1NPD8"/>
<dbReference type="PIRSF" id="PIRSF000388">
    <property type="entry name" value="Pantoate_hydroxy_MeTrfase"/>
    <property type="match status" value="1"/>
</dbReference>
<evidence type="ECO:0000313" key="12">
    <source>
        <dbReference type="Proteomes" id="UP000886845"/>
    </source>
</evidence>
<dbReference type="PANTHER" id="PTHR20881:SF0">
    <property type="entry name" value="3-METHYL-2-OXOBUTANOATE HYDROXYMETHYLTRANSFERASE"/>
    <property type="match status" value="1"/>
</dbReference>
<name>A0A9D1NPD8_9BACT</name>
<dbReference type="GO" id="GO:0000287">
    <property type="term" value="F:magnesium ion binding"/>
    <property type="evidence" value="ECO:0007669"/>
    <property type="project" value="TreeGrafter"/>
</dbReference>
<keyword evidence="7 10" id="KW-0460">Magnesium</keyword>
<evidence type="ECO:0000256" key="2">
    <source>
        <dbReference type="ARBA" id="ARBA00008676"/>
    </source>
</evidence>
<dbReference type="InterPro" id="IPR003700">
    <property type="entry name" value="Pantoate_hydroxy_MeTrfase"/>
</dbReference>
<dbReference type="PANTHER" id="PTHR20881">
    <property type="entry name" value="3-METHYL-2-OXOBUTANOATE HYDROXYMETHYLTRANSFERASE"/>
    <property type="match status" value="1"/>
</dbReference>
<dbReference type="EC" id="2.1.2.11" evidence="7"/>
<dbReference type="Gene3D" id="3.20.20.60">
    <property type="entry name" value="Phosphoenolpyruvate-binding domains"/>
    <property type="match status" value="1"/>
</dbReference>
<evidence type="ECO:0000256" key="3">
    <source>
        <dbReference type="ARBA" id="ARBA00011424"/>
    </source>
</evidence>
<dbReference type="GO" id="GO:0015940">
    <property type="term" value="P:pantothenate biosynthetic process"/>
    <property type="evidence" value="ECO:0007669"/>
    <property type="project" value="UniProtKB-UniRule"/>
</dbReference>
<dbReference type="InterPro" id="IPR040442">
    <property type="entry name" value="Pyrv_kinase-like_dom_sf"/>
</dbReference>
<evidence type="ECO:0000256" key="9">
    <source>
        <dbReference type="PIRSR" id="PIRSR000388-2"/>
    </source>
</evidence>
<evidence type="ECO:0000256" key="10">
    <source>
        <dbReference type="PIRSR" id="PIRSR000388-3"/>
    </source>
</evidence>
<dbReference type="SUPFAM" id="SSF51621">
    <property type="entry name" value="Phosphoenolpyruvate/pyruvate domain"/>
    <property type="match status" value="1"/>
</dbReference>
<comment type="similarity">
    <text evidence="2 7">Belongs to the PanB family.</text>
</comment>
<feature type="binding site" evidence="7 10">
    <location>
        <position position="86"/>
    </location>
    <ligand>
        <name>Mg(2+)</name>
        <dbReference type="ChEBI" id="CHEBI:18420"/>
    </ligand>
</feature>
<dbReference type="EMBL" id="DVOR01000253">
    <property type="protein sequence ID" value="HIV10057.1"/>
    <property type="molecule type" value="Genomic_DNA"/>
</dbReference>
<comment type="subcellular location">
    <subcellularLocation>
        <location evidence="7">Cytoplasm</location>
    </subcellularLocation>
</comment>
<dbReference type="NCBIfam" id="NF001452">
    <property type="entry name" value="PRK00311.1"/>
    <property type="match status" value="1"/>
</dbReference>
<comment type="pathway">
    <text evidence="1 7">Cofactor biosynthesis; (R)-pantothenate biosynthesis; (R)-pantoate from 3-methyl-2-oxobutanoate: step 1/2.</text>
</comment>
<keyword evidence="7 10" id="KW-0479">Metal-binding</keyword>
<dbReference type="FunFam" id="3.20.20.60:FF:000003">
    <property type="entry name" value="3-methyl-2-oxobutanoate hydroxymethyltransferase"/>
    <property type="match status" value="1"/>
</dbReference>
<gene>
    <name evidence="7 11" type="primary">panB</name>
    <name evidence="11" type="ORF">IAC79_08095</name>
</gene>
<dbReference type="GO" id="GO:0003864">
    <property type="term" value="F:3-methyl-2-oxobutanoate hydroxymethyltransferase activity"/>
    <property type="evidence" value="ECO:0007669"/>
    <property type="project" value="UniProtKB-UniRule"/>
</dbReference>
<comment type="catalytic activity">
    <reaction evidence="7">
        <text>(6R)-5,10-methylene-5,6,7,8-tetrahydrofolate + 3-methyl-2-oxobutanoate + H2O = 2-dehydropantoate + (6S)-5,6,7,8-tetrahydrofolate</text>
        <dbReference type="Rhea" id="RHEA:11824"/>
        <dbReference type="ChEBI" id="CHEBI:11561"/>
        <dbReference type="ChEBI" id="CHEBI:11851"/>
        <dbReference type="ChEBI" id="CHEBI:15377"/>
        <dbReference type="ChEBI" id="CHEBI:15636"/>
        <dbReference type="ChEBI" id="CHEBI:57453"/>
        <dbReference type="EC" id="2.1.2.11"/>
    </reaction>
</comment>
<evidence type="ECO:0000256" key="8">
    <source>
        <dbReference type="PIRSR" id="PIRSR000388-1"/>
    </source>
</evidence>
<evidence type="ECO:0000256" key="1">
    <source>
        <dbReference type="ARBA" id="ARBA00005033"/>
    </source>
</evidence>
<evidence type="ECO:0000256" key="4">
    <source>
        <dbReference type="ARBA" id="ARBA00022655"/>
    </source>
</evidence>
<dbReference type="HAMAP" id="MF_00156">
    <property type="entry name" value="PanB"/>
    <property type="match status" value="1"/>
</dbReference>
<accession>A0A9D1NPD8</accession>
<comment type="caution">
    <text evidence="11">The sequence shown here is derived from an EMBL/GenBank/DDBJ whole genome shotgun (WGS) entry which is preliminary data.</text>
</comment>
<comment type="function">
    <text evidence="6 7">Catalyzes the reversible reaction in which hydroxymethyl group from 5,10-methylenetetrahydrofolate is transferred onto alpha-ketoisovalerate to form ketopantoate.</text>
</comment>
<keyword evidence="5 7" id="KW-0808">Transferase</keyword>
<evidence type="ECO:0000313" key="11">
    <source>
        <dbReference type="EMBL" id="HIV10057.1"/>
    </source>
</evidence>
<dbReference type="Pfam" id="PF02548">
    <property type="entry name" value="Pantoate_transf"/>
    <property type="match status" value="1"/>
</dbReference>
<dbReference type="CDD" id="cd06557">
    <property type="entry name" value="KPHMT-like"/>
    <property type="match status" value="1"/>
</dbReference>
<feature type="binding site" evidence="7 9">
    <location>
        <position position="86"/>
    </location>
    <ligand>
        <name>3-methyl-2-oxobutanoate</name>
        <dbReference type="ChEBI" id="CHEBI:11851"/>
    </ligand>
</feature>
<feature type="binding site" evidence="7 10">
    <location>
        <position position="118"/>
    </location>
    <ligand>
        <name>Mg(2+)</name>
        <dbReference type="ChEBI" id="CHEBI:18420"/>
    </ligand>
</feature>
<evidence type="ECO:0000256" key="7">
    <source>
        <dbReference type="HAMAP-Rule" id="MF_00156"/>
    </source>
</evidence>
<feature type="active site" description="Proton acceptor" evidence="7 8">
    <location>
        <position position="185"/>
    </location>
</feature>
<protein>
    <recommendedName>
        <fullName evidence="7">3-methyl-2-oxobutanoate hydroxymethyltransferase</fullName>
        <ecNumber evidence="7">2.1.2.11</ecNumber>
    </recommendedName>
    <alternativeName>
        <fullName evidence="7">Ketopantoate hydroxymethyltransferase</fullName>
        <shortName evidence="7">KPHMT</shortName>
    </alternativeName>
</protein>
<organism evidence="11 12">
    <name type="scientific">Candidatus Spyradenecus faecavium</name>
    <dbReference type="NCBI Taxonomy" id="2840947"/>
    <lineage>
        <taxon>Bacteria</taxon>
        <taxon>Pseudomonadati</taxon>
        <taxon>Lentisphaerota</taxon>
        <taxon>Lentisphaeria</taxon>
        <taxon>Lentisphaerales</taxon>
        <taxon>Lentisphaeraceae</taxon>
        <taxon>Lentisphaeraceae incertae sedis</taxon>
        <taxon>Candidatus Spyradenecus</taxon>
    </lineage>
</organism>